<dbReference type="Pfam" id="PF13306">
    <property type="entry name" value="LRR_5"/>
    <property type="match status" value="1"/>
</dbReference>
<evidence type="ECO:0000313" key="2">
    <source>
        <dbReference type="Proteomes" id="UP000184386"/>
    </source>
</evidence>
<dbReference type="Gene3D" id="3.80.10.10">
    <property type="entry name" value="Ribonuclease Inhibitor"/>
    <property type="match status" value="3"/>
</dbReference>
<reference evidence="1 2" key="1">
    <citation type="submission" date="2016-11" db="EMBL/GenBank/DDBJ databases">
        <authorList>
            <person name="Jaros S."/>
            <person name="Januszkiewicz K."/>
            <person name="Wedrychowicz H."/>
        </authorList>
    </citation>
    <scope>NUCLEOTIDE SEQUENCE [LARGE SCALE GENOMIC DNA]</scope>
    <source>
        <strain evidence="1 2">DSM 15929</strain>
    </source>
</reference>
<protein>
    <submittedName>
        <fullName evidence="1">Leucine rich repeat-containing protein</fullName>
    </submittedName>
</protein>
<organism evidence="1 2">
    <name type="scientific">Anaerocolumna jejuensis DSM 15929</name>
    <dbReference type="NCBI Taxonomy" id="1121322"/>
    <lineage>
        <taxon>Bacteria</taxon>
        <taxon>Bacillati</taxon>
        <taxon>Bacillota</taxon>
        <taxon>Clostridia</taxon>
        <taxon>Lachnospirales</taxon>
        <taxon>Lachnospiraceae</taxon>
        <taxon>Anaerocolumna</taxon>
    </lineage>
</organism>
<keyword evidence="2" id="KW-1185">Reference proteome</keyword>
<dbReference type="PANTHER" id="PTHR45661">
    <property type="entry name" value="SURFACE ANTIGEN"/>
    <property type="match status" value="1"/>
</dbReference>
<dbReference type="InterPro" id="IPR032675">
    <property type="entry name" value="LRR_dom_sf"/>
</dbReference>
<sequence>MKLRYANEEKVLGYRIAGDFKIHGSKIVEYIGGYDTEKTITIPKGITEIGKRAFSIDDEVTFMDQVAKMKKVSLCIPKNVKIDEDAFNTIGPMKITFEEGRTEIEKRAFYGCSTYVNGKNEGIEIILPSTIKSIGEYSFTSYLTGNISLKLNEGLEEIGDYALSGTKCKLPSTVKKLGNYALNDWWYDSEAEGELSGGYVVLPKGLKEIGAHCIYLEWPTKKITIPASVKKIGECPISYGDNPYKGGVVVDKGNRYYKSDKNGWLYTKDGKKLLYAGCFHGDLVVPEGVEYIGEGALNLDPNGEGGSQRIILPKSLKKYHQRAATNSVIVFKGNPPKLTGKRGAGHYHMTFYVPKSKLTAYKSSFQAWGEDCKIIGQ</sequence>
<dbReference type="OrthoDB" id="1751034at2"/>
<dbReference type="PANTHER" id="PTHR45661:SF3">
    <property type="entry name" value="IG-LIKE DOMAIN-CONTAINING PROTEIN"/>
    <property type="match status" value="1"/>
</dbReference>
<evidence type="ECO:0000313" key="1">
    <source>
        <dbReference type="EMBL" id="SHK16525.1"/>
    </source>
</evidence>
<dbReference type="InterPro" id="IPR053139">
    <property type="entry name" value="Surface_bspA-like"/>
</dbReference>
<dbReference type="RefSeq" id="WP_073275146.1">
    <property type="nucleotide sequence ID" value="NZ_FRAC01000009.1"/>
</dbReference>
<gene>
    <name evidence="1" type="ORF">SAMN02745136_01909</name>
</gene>
<accession>A0A1M6Q8R0</accession>
<name>A0A1M6Q8R0_9FIRM</name>
<dbReference type="EMBL" id="FRAC01000009">
    <property type="protein sequence ID" value="SHK16525.1"/>
    <property type="molecule type" value="Genomic_DNA"/>
</dbReference>
<dbReference type="Proteomes" id="UP000184386">
    <property type="component" value="Unassembled WGS sequence"/>
</dbReference>
<dbReference type="AlphaFoldDB" id="A0A1M6Q8R0"/>
<proteinExistence type="predicted"/>
<dbReference type="STRING" id="1121322.SAMN02745136_01909"/>
<dbReference type="InterPro" id="IPR026906">
    <property type="entry name" value="LRR_5"/>
</dbReference>